<dbReference type="InterPro" id="IPR019734">
    <property type="entry name" value="TPR_rpt"/>
</dbReference>
<dbReference type="PANTHER" id="PTHR15704:SF7">
    <property type="entry name" value="SUPERKILLER COMPLEX PROTEIN 3"/>
    <property type="match status" value="1"/>
</dbReference>
<dbReference type="SUPFAM" id="SSF81901">
    <property type="entry name" value="HCP-like"/>
    <property type="match status" value="1"/>
</dbReference>
<evidence type="ECO:0000256" key="3">
    <source>
        <dbReference type="PROSITE-ProRule" id="PRU00339"/>
    </source>
</evidence>
<keyword evidence="2 3" id="KW-0802">TPR repeat</keyword>
<dbReference type="Proteomes" id="UP001140074">
    <property type="component" value="Unassembled WGS sequence"/>
</dbReference>
<comment type="caution">
    <text evidence="4">The sequence shown here is derived from an EMBL/GenBank/DDBJ whole genome shotgun (WGS) entry which is preliminary data.</text>
</comment>
<dbReference type="Pfam" id="PF14559">
    <property type="entry name" value="TPR_19"/>
    <property type="match status" value="1"/>
</dbReference>
<dbReference type="GO" id="GO:0055087">
    <property type="term" value="C:Ski complex"/>
    <property type="evidence" value="ECO:0007669"/>
    <property type="project" value="InterPro"/>
</dbReference>
<organism evidence="4 5">
    <name type="scientific">Coemansia aciculifera</name>
    <dbReference type="NCBI Taxonomy" id="417176"/>
    <lineage>
        <taxon>Eukaryota</taxon>
        <taxon>Fungi</taxon>
        <taxon>Fungi incertae sedis</taxon>
        <taxon>Zoopagomycota</taxon>
        <taxon>Kickxellomycotina</taxon>
        <taxon>Kickxellomycetes</taxon>
        <taxon>Kickxellales</taxon>
        <taxon>Kickxellaceae</taxon>
        <taxon>Coemansia</taxon>
    </lineage>
</organism>
<dbReference type="GO" id="GO:0006401">
    <property type="term" value="P:RNA catabolic process"/>
    <property type="evidence" value="ECO:0007669"/>
    <property type="project" value="InterPro"/>
</dbReference>
<dbReference type="Gene3D" id="1.25.40.10">
    <property type="entry name" value="Tetratricopeptide repeat domain"/>
    <property type="match status" value="5"/>
</dbReference>
<dbReference type="InterPro" id="IPR011990">
    <property type="entry name" value="TPR-like_helical_dom_sf"/>
</dbReference>
<dbReference type="Pfam" id="PF13432">
    <property type="entry name" value="TPR_16"/>
    <property type="match status" value="1"/>
</dbReference>
<sequence>MSVIFKAKLKSAKSAIAEKNYDYAYDLCHDLLEMDESNYNIHILLGVSCQNMEKWDEGERVYNKAMAMPKANVLAWQGICALYEAAKNQPKYVNALVALRERYISEESYGKAWETMHKLILLSEESGDHRRLVNTLRELTDAGAYQSLLSVVDADPAPPSPAELLERIYNIERALDEKTVDSEVNKRKTRLGAGPISKVRKDVTTEVWAQSGLLNTLRQLVAVCEKSGQEPARLQWLEQLFQTLLERFSVIDALQDKQSVSAELLAVATDLAAAEMCPSAFGYLIETSDTSSEARDLRALVESYTRLFAGGELRESALAWIAVENKDHTPETLALARAGCQRAPESPFAHVQLIRAAALCKEYRLAVSSSSAAREAVQKFGDCFGIHLWRSLLAIDMSAADANTQIGPENAADAEYLYRKCLEVDPGNSQAILGLGLSLCALGNYDECRQLLKASLEKDEQNHLALGALGHVLLVESDISGAVEYLQQAITVNPNHAAHHVSLGNAYWKMGGEWQQDKQYAYASWISAAKLDPSVSEAFSGLGKWYQQRGNDRDRAKKCFIKAVDLNRANGDAGQALAEMYLAEGSDDLCEDLLVKATEAKHDQQWAWKSLGFLLLRQDNHERAIVAFRNSLSLDRTDVLCWEGLCESYMAIGRMGTSVKVAKKVVELDPGRVSGHWLCARACMFANDLEASLSYFESAAKYASLTEFIPDLQAAWTQSLSVGRAECLVACAEKWYAEGLLGRVVDSSNAALEALSIHIARFEDGAEDKSCSSYLIWSLISAACTWILRAWPMLETRADLVCCVTVQQLVDGAEVLNDQLVASDYLSQVTQTAAKEVSQFSVCDGYIQKLFVLAERSACQRILVATSATLAATAWTDLGNIYYDQSTRLSSPLLQASGGRTGDDPNELPPLLDAAMSCALAAIQLDSSNASGYNLQGLVAAHTQQAALAQHAFIMASRRSSGSALPWANLGFLYLHNGDIELANKGFSRTQMVDPEFVPGWLGQAMIAETLGSAEAIELFETCLLSVSASKPIVDYGYAKQVWKMAVERNSRLSCKPMSLQVSVSKSGDKQGNAISKQALSFSEQSRLVLGIYAARRYVVQAESDNIGASTHLLGMLLEQNGEYESAAEAYLTAYTQSVADGNEAATEPALMRQWVALTHLGRAQCGAGQFDEATEAYSRASDLLNAGVSTQLLAVQSGAAQLFYFTLGHSLALFFAQRLEESLGMFEQTLVLSEDVPELRPYVAVMLAQVLWALGTDEHRALARQHLLEVMSEQSVAFLPGLLTLFAMGLLQGDGDLIAATYPELVKARDGDLHHDVVRLESLLALLREDRVSGRRALAKALHRSPSDASLWLLLAKFEALGGDERKADASAAAQAALQLFRQAARGHFSWSSAPSHAHLNSATLNVIVSASMIDSRALNCSGDTAADNSQRIASKAAARRAVIYQPWIQETWSCLQEAEAASLTN</sequence>
<dbReference type="SUPFAM" id="SSF48452">
    <property type="entry name" value="TPR-like"/>
    <property type="match status" value="5"/>
</dbReference>
<feature type="repeat" description="TPR" evidence="3">
    <location>
        <begin position="605"/>
        <end position="638"/>
    </location>
</feature>
<feature type="repeat" description="TPR" evidence="3">
    <location>
        <begin position="463"/>
        <end position="496"/>
    </location>
</feature>
<protein>
    <submittedName>
        <fullName evidence="4">Superkiller protein 3</fullName>
    </submittedName>
</protein>
<evidence type="ECO:0000313" key="5">
    <source>
        <dbReference type="Proteomes" id="UP001140074"/>
    </source>
</evidence>
<proteinExistence type="predicted"/>
<evidence type="ECO:0000256" key="2">
    <source>
        <dbReference type="ARBA" id="ARBA00022803"/>
    </source>
</evidence>
<reference evidence="4" key="1">
    <citation type="submission" date="2022-07" db="EMBL/GenBank/DDBJ databases">
        <title>Phylogenomic reconstructions and comparative analyses of Kickxellomycotina fungi.</title>
        <authorList>
            <person name="Reynolds N.K."/>
            <person name="Stajich J.E."/>
            <person name="Barry K."/>
            <person name="Grigoriev I.V."/>
            <person name="Crous P."/>
            <person name="Smith M.E."/>
        </authorList>
    </citation>
    <scope>NUCLEOTIDE SEQUENCE</scope>
    <source>
        <strain evidence="4">RSA 476</strain>
    </source>
</reference>
<evidence type="ECO:0000313" key="4">
    <source>
        <dbReference type="EMBL" id="KAJ2865414.1"/>
    </source>
</evidence>
<feature type="repeat" description="TPR" evidence="3">
    <location>
        <begin position="964"/>
        <end position="997"/>
    </location>
</feature>
<keyword evidence="1" id="KW-0677">Repeat</keyword>
<dbReference type="PANTHER" id="PTHR15704">
    <property type="entry name" value="SUPERKILLER 3 PROTEIN-RELATED"/>
    <property type="match status" value="1"/>
</dbReference>
<name>A0A9W8ISR3_9FUNG</name>
<dbReference type="PROSITE" id="PS50005">
    <property type="entry name" value="TPR"/>
    <property type="match status" value="3"/>
</dbReference>
<dbReference type="SMART" id="SM00028">
    <property type="entry name" value="TPR"/>
    <property type="match status" value="11"/>
</dbReference>
<dbReference type="EMBL" id="JANBUY010000060">
    <property type="protein sequence ID" value="KAJ2865414.1"/>
    <property type="molecule type" value="Genomic_DNA"/>
</dbReference>
<gene>
    <name evidence="4" type="primary">SKI3</name>
    <name evidence="4" type="ORF">GGH94_002248</name>
</gene>
<accession>A0A9W8ISR3</accession>
<keyword evidence="5" id="KW-1185">Reference proteome</keyword>
<dbReference type="InterPro" id="IPR039226">
    <property type="entry name" value="Ski3/TTC37"/>
</dbReference>
<evidence type="ECO:0000256" key="1">
    <source>
        <dbReference type="ARBA" id="ARBA00022737"/>
    </source>
</evidence>